<dbReference type="InterPro" id="IPR050534">
    <property type="entry name" value="Coronavir_polyprotein_1ab"/>
</dbReference>
<dbReference type="GO" id="GO:0005737">
    <property type="term" value="C:cytoplasm"/>
    <property type="evidence" value="ECO:0007669"/>
    <property type="project" value="UniProtKB-SubCell"/>
</dbReference>
<keyword evidence="8" id="KW-0347">Helicase</keyword>
<name>A0A9P5NIP4_GYMJU</name>
<feature type="region of interest" description="Disordered" evidence="11">
    <location>
        <begin position="463"/>
        <end position="536"/>
    </location>
</feature>
<comment type="similarity">
    <text evidence="3">Belongs to the DNA2/NAM7 helicase family.</text>
</comment>
<keyword evidence="14" id="KW-1185">Reference proteome</keyword>
<evidence type="ECO:0000256" key="2">
    <source>
        <dbReference type="ARBA" id="ARBA00004496"/>
    </source>
</evidence>
<feature type="domain" description="AAA+ ATPase" evidence="12">
    <location>
        <begin position="240"/>
        <end position="475"/>
    </location>
</feature>
<evidence type="ECO:0000256" key="6">
    <source>
        <dbReference type="ARBA" id="ARBA00022741"/>
    </source>
</evidence>
<evidence type="ECO:0000256" key="7">
    <source>
        <dbReference type="ARBA" id="ARBA00022801"/>
    </source>
</evidence>
<accession>A0A9P5NIP4</accession>
<dbReference type="SMART" id="SM00382">
    <property type="entry name" value="AAA"/>
    <property type="match status" value="1"/>
</dbReference>
<keyword evidence="7 13" id="KW-0378">Hydrolase</keyword>
<dbReference type="InterPro" id="IPR047187">
    <property type="entry name" value="SF1_C_Upf1"/>
</dbReference>
<dbReference type="PANTHER" id="PTHR43788:SF8">
    <property type="entry name" value="DNA-BINDING PROTEIN SMUBP-2"/>
    <property type="match status" value="1"/>
</dbReference>
<keyword evidence="6" id="KW-0547">Nucleotide-binding</keyword>
<dbReference type="GO" id="GO:0005524">
    <property type="term" value="F:ATP binding"/>
    <property type="evidence" value="ECO:0007669"/>
    <property type="project" value="UniProtKB-KW"/>
</dbReference>
<dbReference type="GO" id="GO:0005634">
    <property type="term" value="C:nucleus"/>
    <property type="evidence" value="ECO:0007669"/>
    <property type="project" value="UniProtKB-SubCell"/>
</dbReference>
<evidence type="ECO:0000256" key="10">
    <source>
        <dbReference type="ARBA" id="ARBA00023242"/>
    </source>
</evidence>
<dbReference type="GO" id="GO:0043139">
    <property type="term" value="F:5'-3' DNA helicase activity"/>
    <property type="evidence" value="ECO:0007669"/>
    <property type="project" value="TreeGrafter"/>
</dbReference>
<dbReference type="EC" id="3.6.4.12" evidence="4"/>
<dbReference type="AlphaFoldDB" id="A0A9P5NIP4"/>
<dbReference type="InterPro" id="IPR041679">
    <property type="entry name" value="DNA2/NAM7-like_C"/>
</dbReference>
<keyword evidence="10" id="KW-0539">Nucleus</keyword>
<dbReference type="InterPro" id="IPR003593">
    <property type="entry name" value="AAA+_ATPase"/>
</dbReference>
<dbReference type="GO" id="GO:0005694">
    <property type="term" value="C:chromosome"/>
    <property type="evidence" value="ECO:0007669"/>
    <property type="project" value="UniProtKB-ARBA"/>
</dbReference>
<sequence>MANETDLRAFIDRQRILLAKEREAEIERSSLLLSNCGPKLLEQKGLSLAGLGIASMNIGLGGKTLVELERPSAYHSIPLFPPHNFRHAFLKLFRPGDLARIEANVSSNVNTKKPKASDSRSPQAEGVVYKVSFQVSDTRIVVAVDSSESSSEDLDLPERCRVVKLANSVTYVRMDKAIDQLEKIVLPSGGGKAAGELNNLIQVLLGMKPPSPREQMDDIPFFDNTLNESQKVAIKFCLESPEVACIHGPPGTGKTHTLIEIIRQLTTETSINPKPKRVLVCGASNLSVDNILERLLALPVVDKAQRLRVTRIGHPARVMAHEGILESTLEVKATRTDQAALARDVKGELENALGVLSGKGRDAKGKARPRGLERKKMWEEVKALRKEYRQREGGVVKSVLKESEIVLATCHSSGGRQLFNEEFDVVIIDEATQAIEAVCWIPIFKAKKLILAGDPMQLPPTVLSIDKKTEKKKAPQPSKSVSKKATDPAKKVAKSKTTQDANTPVDEPNSDGSDSSDNDEALGKASAPLTSNNKPRFVKLVPPKTLETTLFDRLEAMYGASIKRMLEVQYRMHDQICSFPSKTLYASKLRSHDSVASHLLADLPDTQADSEEDEKEFLQTPVVFFDTAGCEYFERLDGDGDEGSRSNENEGTIVANWVAKLAEFGVLPSQIAIITPYQAQVTLLTSLLRPKYGLTLEIGTVDGMQGREKEAIIISLVRSNNTREVGFLKEKRRMNVAMTRAKRHLCVVGDSSTVAHGGNYLKKWLEWLEANADVKYAGLE</sequence>
<evidence type="ECO:0000313" key="14">
    <source>
        <dbReference type="Proteomes" id="UP000724874"/>
    </source>
</evidence>
<dbReference type="OrthoDB" id="6730379at2759"/>
<evidence type="ECO:0000259" key="12">
    <source>
        <dbReference type="SMART" id="SM00382"/>
    </source>
</evidence>
<dbReference type="SUPFAM" id="SSF52540">
    <property type="entry name" value="P-loop containing nucleoside triphosphate hydrolases"/>
    <property type="match status" value="1"/>
</dbReference>
<dbReference type="GO" id="GO:0003723">
    <property type="term" value="F:RNA binding"/>
    <property type="evidence" value="ECO:0007669"/>
    <property type="project" value="InterPro"/>
</dbReference>
<dbReference type="InterPro" id="IPR041677">
    <property type="entry name" value="DNA2/NAM7_AAA_11"/>
</dbReference>
<evidence type="ECO:0000256" key="1">
    <source>
        <dbReference type="ARBA" id="ARBA00004123"/>
    </source>
</evidence>
<dbReference type="EMBL" id="JADNYJ010000060">
    <property type="protein sequence ID" value="KAF8895885.1"/>
    <property type="molecule type" value="Genomic_DNA"/>
</dbReference>
<evidence type="ECO:0000256" key="9">
    <source>
        <dbReference type="ARBA" id="ARBA00022840"/>
    </source>
</evidence>
<organism evidence="13 14">
    <name type="scientific">Gymnopilus junonius</name>
    <name type="common">Spectacular rustgill mushroom</name>
    <name type="synonym">Gymnopilus spectabilis subsp. junonius</name>
    <dbReference type="NCBI Taxonomy" id="109634"/>
    <lineage>
        <taxon>Eukaryota</taxon>
        <taxon>Fungi</taxon>
        <taxon>Dikarya</taxon>
        <taxon>Basidiomycota</taxon>
        <taxon>Agaricomycotina</taxon>
        <taxon>Agaricomycetes</taxon>
        <taxon>Agaricomycetidae</taxon>
        <taxon>Agaricales</taxon>
        <taxon>Agaricineae</taxon>
        <taxon>Hymenogastraceae</taxon>
        <taxon>Gymnopilus</taxon>
    </lineage>
</organism>
<dbReference type="InterPro" id="IPR048761">
    <property type="entry name" value="SMUBP-2_HCS1_1B"/>
</dbReference>
<dbReference type="Gene3D" id="2.40.30.270">
    <property type="match status" value="1"/>
</dbReference>
<dbReference type="Pfam" id="PF13087">
    <property type="entry name" value="AAA_12"/>
    <property type="match status" value="1"/>
</dbReference>
<dbReference type="InterPro" id="IPR027417">
    <property type="entry name" value="P-loop_NTPase"/>
</dbReference>
<dbReference type="CDD" id="cd18808">
    <property type="entry name" value="SF1_C_Upf1"/>
    <property type="match status" value="1"/>
</dbReference>
<proteinExistence type="inferred from homology"/>
<protein>
    <recommendedName>
        <fullName evidence="4">DNA helicase</fullName>
        <ecNumber evidence="4">3.6.4.12</ecNumber>
    </recommendedName>
</protein>
<dbReference type="Pfam" id="PF13086">
    <property type="entry name" value="AAA_11"/>
    <property type="match status" value="1"/>
</dbReference>
<comment type="caution">
    <text evidence="13">The sequence shown here is derived from an EMBL/GenBank/DDBJ whole genome shotgun (WGS) entry which is preliminary data.</text>
</comment>
<reference evidence="13" key="1">
    <citation type="submission" date="2020-11" db="EMBL/GenBank/DDBJ databases">
        <authorList>
            <consortium name="DOE Joint Genome Institute"/>
            <person name="Ahrendt S."/>
            <person name="Riley R."/>
            <person name="Andreopoulos W."/>
            <person name="LaButti K."/>
            <person name="Pangilinan J."/>
            <person name="Ruiz-duenas F.J."/>
            <person name="Barrasa J.M."/>
            <person name="Sanchez-Garcia M."/>
            <person name="Camarero S."/>
            <person name="Miyauchi S."/>
            <person name="Serrano A."/>
            <person name="Linde D."/>
            <person name="Babiker R."/>
            <person name="Drula E."/>
            <person name="Ayuso-Fernandez I."/>
            <person name="Pacheco R."/>
            <person name="Padilla G."/>
            <person name="Ferreira P."/>
            <person name="Barriuso J."/>
            <person name="Kellner H."/>
            <person name="Castanera R."/>
            <person name="Alfaro M."/>
            <person name="Ramirez L."/>
            <person name="Pisabarro A.G."/>
            <person name="Kuo A."/>
            <person name="Tritt A."/>
            <person name="Lipzen A."/>
            <person name="He G."/>
            <person name="Yan M."/>
            <person name="Ng V."/>
            <person name="Cullen D."/>
            <person name="Martin F."/>
            <person name="Rosso M.-N."/>
            <person name="Henrissat B."/>
            <person name="Hibbett D."/>
            <person name="Martinez A.T."/>
            <person name="Grigoriev I.V."/>
        </authorList>
    </citation>
    <scope>NUCLEOTIDE SEQUENCE</scope>
    <source>
        <strain evidence="13">AH 44721</strain>
    </source>
</reference>
<comment type="subcellular location">
    <subcellularLocation>
        <location evidence="2">Cytoplasm</location>
    </subcellularLocation>
    <subcellularLocation>
        <location evidence="1">Nucleus</location>
    </subcellularLocation>
</comment>
<evidence type="ECO:0000256" key="8">
    <source>
        <dbReference type="ARBA" id="ARBA00022806"/>
    </source>
</evidence>
<evidence type="ECO:0000256" key="3">
    <source>
        <dbReference type="ARBA" id="ARBA00007913"/>
    </source>
</evidence>
<dbReference type="GO" id="GO:0016787">
    <property type="term" value="F:hydrolase activity"/>
    <property type="evidence" value="ECO:0007669"/>
    <property type="project" value="UniProtKB-KW"/>
</dbReference>
<evidence type="ECO:0000256" key="11">
    <source>
        <dbReference type="SAM" id="MobiDB-lite"/>
    </source>
</evidence>
<dbReference type="Gene3D" id="3.40.50.300">
    <property type="entry name" value="P-loop containing nucleotide triphosphate hydrolases"/>
    <property type="match status" value="2"/>
</dbReference>
<gene>
    <name evidence="13" type="ORF">CPB84DRAFT_1682093</name>
</gene>
<dbReference type="FunFam" id="3.40.50.300:FF:000326">
    <property type="entry name" value="P-loop containing nucleoside triphosphate hydrolase"/>
    <property type="match status" value="1"/>
</dbReference>
<evidence type="ECO:0000313" key="13">
    <source>
        <dbReference type="EMBL" id="KAF8895885.1"/>
    </source>
</evidence>
<dbReference type="Pfam" id="PF21138">
    <property type="entry name" value="SMUBP-2_HCS1_1B"/>
    <property type="match status" value="1"/>
</dbReference>
<keyword evidence="5" id="KW-0963">Cytoplasm</keyword>
<evidence type="ECO:0000256" key="5">
    <source>
        <dbReference type="ARBA" id="ARBA00022490"/>
    </source>
</evidence>
<dbReference type="PANTHER" id="PTHR43788">
    <property type="entry name" value="DNA2/NAM7 HELICASE FAMILY MEMBER"/>
    <property type="match status" value="1"/>
</dbReference>
<dbReference type="Proteomes" id="UP000724874">
    <property type="component" value="Unassembled WGS sequence"/>
</dbReference>
<evidence type="ECO:0000256" key="4">
    <source>
        <dbReference type="ARBA" id="ARBA00012551"/>
    </source>
</evidence>
<keyword evidence="9" id="KW-0067">ATP-binding</keyword>